<dbReference type="EMBL" id="CP002542">
    <property type="protein sequence ID" value="AEA43053.1"/>
    <property type="molecule type" value="Genomic_DNA"/>
</dbReference>
<evidence type="ECO:0000313" key="2">
    <source>
        <dbReference type="EMBL" id="AEA43053.1"/>
    </source>
</evidence>
<feature type="transmembrane region" description="Helical" evidence="1">
    <location>
        <begin position="12"/>
        <end position="31"/>
    </location>
</feature>
<reference evidence="3" key="2">
    <citation type="submission" date="2011-02" db="EMBL/GenBank/DDBJ databases">
        <title>The complete genome of Fluviicola taffensis DSM 16823.</title>
        <authorList>
            <consortium name="US DOE Joint Genome Institute (JGI-PGF)"/>
            <person name="Lucas S."/>
            <person name="Copeland A."/>
            <person name="Lapidus A."/>
            <person name="Bruce D."/>
            <person name="Goodwin L."/>
            <person name="Pitluck S."/>
            <person name="Kyrpides N."/>
            <person name="Mavromatis K."/>
            <person name="Ivanova N."/>
            <person name="Mikhailova N."/>
            <person name="Pagani I."/>
            <person name="Chertkov O."/>
            <person name="Detter J.C."/>
            <person name="Han C."/>
            <person name="Tapia R."/>
            <person name="Land M."/>
            <person name="Hauser L."/>
            <person name="Markowitz V."/>
            <person name="Cheng J.-F."/>
            <person name="Hugenholtz P."/>
            <person name="Woyke T."/>
            <person name="Wu D."/>
            <person name="Tindall B."/>
            <person name="Pomrenke H.G."/>
            <person name="Brambilla E."/>
            <person name="Klenk H.-P."/>
            <person name="Eisen J.A."/>
        </authorList>
    </citation>
    <scope>NUCLEOTIDE SEQUENCE [LARGE SCALE GENOMIC DNA]</scope>
    <source>
        <strain evidence="3">DSM 16823 / RW262 / RW262</strain>
    </source>
</reference>
<keyword evidence="1" id="KW-0472">Membrane</keyword>
<name>F2I9Q7_FLUTR</name>
<dbReference type="KEGG" id="fte:Fluta_1055"/>
<keyword evidence="1" id="KW-1133">Transmembrane helix</keyword>
<evidence type="ECO:0000313" key="3">
    <source>
        <dbReference type="Proteomes" id="UP000007463"/>
    </source>
</evidence>
<sequence length="32" mass="3982">MKEYKLRVMTVIDRTFWFWLAIGSIIIFLSFR</sequence>
<keyword evidence="1" id="KW-0812">Transmembrane</keyword>
<dbReference type="HOGENOM" id="CLU_3389567_0_0_10"/>
<proteinExistence type="predicted"/>
<gene>
    <name evidence="2" type="ordered locus">Fluta_1055</name>
</gene>
<protein>
    <submittedName>
        <fullName evidence="2">Uncharacterized protein</fullName>
    </submittedName>
</protein>
<dbReference type="Proteomes" id="UP000007463">
    <property type="component" value="Chromosome"/>
</dbReference>
<dbReference type="AlphaFoldDB" id="F2I9Q7"/>
<keyword evidence="3" id="KW-1185">Reference proteome</keyword>
<accession>F2I9Q7</accession>
<reference evidence="2 3" key="1">
    <citation type="journal article" date="2011" name="Stand. Genomic Sci.">
        <title>Complete genome sequence of the gliding freshwater bacterium Fluviicola taffensis type strain (RW262).</title>
        <authorList>
            <person name="Woyke T."/>
            <person name="Chertkov O."/>
            <person name="Lapidus A."/>
            <person name="Nolan M."/>
            <person name="Lucas S."/>
            <person name="Del Rio T.G."/>
            <person name="Tice H."/>
            <person name="Cheng J.F."/>
            <person name="Tapia R."/>
            <person name="Han C."/>
            <person name="Goodwin L."/>
            <person name="Pitluck S."/>
            <person name="Liolios K."/>
            <person name="Pagani I."/>
            <person name="Ivanova N."/>
            <person name="Huntemann M."/>
            <person name="Mavromatis K."/>
            <person name="Mikhailova N."/>
            <person name="Pati A."/>
            <person name="Chen A."/>
            <person name="Palaniappan K."/>
            <person name="Land M."/>
            <person name="Hauser L."/>
            <person name="Brambilla E.M."/>
            <person name="Rohde M."/>
            <person name="Mwirichia R."/>
            <person name="Sikorski J."/>
            <person name="Tindall B.J."/>
            <person name="Goker M."/>
            <person name="Bristow J."/>
            <person name="Eisen J.A."/>
            <person name="Markowitz V."/>
            <person name="Hugenholtz P."/>
            <person name="Klenk H.P."/>
            <person name="Kyrpides N.C."/>
        </authorList>
    </citation>
    <scope>NUCLEOTIDE SEQUENCE [LARGE SCALE GENOMIC DNA]</scope>
    <source>
        <strain evidence="3">DSM 16823 / RW262 / RW262</strain>
    </source>
</reference>
<organism evidence="2 3">
    <name type="scientific">Fluviicola taffensis (strain DSM 16823 / NCIMB 13979 / RW262)</name>
    <dbReference type="NCBI Taxonomy" id="755732"/>
    <lineage>
        <taxon>Bacteria</taxon>
        <taxon>Pseudomonadati</taxon>
        <taxon>Bacteroidota</taxon>
        <taxon>Flavobacteriia</taxon>
        <taxon>Flavobacteriales</taxon>
        <taxon>Crocinitomicaceae</taxon>
        <taxon>Fluviicola</taxon>
    </lineage>
</organism>
<evidence type="ECO:0000256" key="1">
    <source>
        <dbReference type="SAM" id="Phobius"/>
    </source>
</evidence>